<feature type="signal peptide" evidence="3">
    <location>
        <begin position="1"/>
        <end position="28"/>
    </location>
</feature>
<evidence type="ECO:0000256" key="3">
    <source>
        <dbReference type="SAM" id="SignalP"/>
    </source>
</evidence>
<dbReference type="PANTHER" id="PTHR22762:SF144">
    <property type="entry name" value="ALPHA-XYLOSIDASE"/>
    <property type="match status" value="1"/>
</dbReference>
<dbReference type="OrthoDB" id="176168at2"/>
<name>A0A290QN75_9BACT</name>
<gene>
    <name evidence="7" type="ORF">CMV30_15585</name>
</gene>
<evidence type="ECO:0000313" key="8">
    <source>
        <dbReference type="Proteomes" id="UP000217265"/>
    </source>
</evidence>
<dbReference type="GO" id="GO:0030246">
    <property type="term" value="F:carbohydrate binding"/>
    <property type="evidence" value="ECO:0007669"/>
    <property type="project" value="InterPro"/>
</dbReference>
<evidence type="ECO:0000256" key="2">
    <source>
        <dbReference type="RuleBase" id="RU361185"/>
    </source>
</evidence>
<evidence type="ECO:0000313" key="7">
    <source>
        <dbReference type="EMBL" id="ATC66181.1"/>
    </source>
</evidence>
<feature type="domain" description="Glycoside hydrolase family 31 TIM barrel" evidence="4">
    <location>
        <begin position="326"/>
        <end position="628"/>
    </location>
</feature>
<evidence type="ECO:0000259" key="4">
    <source>
        <dbReference type="Pfam" id="PF01055"/>
    </source>
</evidence>
<evidence type="ECO:0000259" key="6">
    <source>
        <dbReference type="Pfam" id="PF21365"/>
    </source>
</evidence>
<evidence type="ECO:0000256" key="1">
    <source>
        <dbReference type="ARBA" id="ARBA00007806"/>
    </source>
</evidence>
<dbReference type="EMBL" id="CP023344">
    <property type="protein sequence ID" value="ATC66181.1"/>
    <property type="molecule type" value="Genomic_DNA"/>
</dbReference>
<evidence type="ECO:0000259" key="5">
    <source>
        <dbReference type="Pfam" id="PF13802"/>
    </source>
</evidence>
<dbReference type="InterPro" id="IPR011013">
    <property type="entry name" value="Gal_mutarotase_sf_dom"/>
</dbReference>
<dbReference type="CDD" id="cd06593">
    <property type="entry name" value="GH31_xylosidase_YicI"/>
    <property type="match status" value="1"/>
</dbReference>
<feature type="chain" id="PRO_5012990654" evidence="3">
    <location>
        <begin position="29"/>
        <end position="807"/>
    </location>
</feature>
<keyword evidence="2" id="KW-0378">Hydrolase</keyword>
<dbReference type="Proteomes" id="UP000217265">
    <property type="component" value="Chromosome"/>
</dbReference>
<dbReference type="InterPro" id="IPR025887">
    <property type="entry name" value="Glyco_hydro_31_N_dom"/>
</dbReference>
<dbReference type="InterPro" id="IPR000322">
    <property type="entry name" value="Glyco_hydro_31_TIM"/>
</dbReference>
<dbReference type="InterPro" id="IPR017853">
    <property type="entry name" value="GH"/>
</dbReference>
<keyword evidence="3" id="KW-0732">Signal</keyword>
<dbReference type="InterPro" id="IPR013780">
    <property type="entry name" value="Glyco_hydro_b"/>
</dbReference>
<dbReference type="CDD" id="cd14752">
    <property type="entry name" value="GH31_N"/>
    <property type="match status" value="1"/>
</dbReference>
<dbReference type="KEGG" id="vbh:CMV30_15585"/>
<sequence>MRYPRSACVGLWLKVGALALAGVSPLVADVTSQPILSSVVDVSRDFRDFANSYFVVDHVAAFDPATGAGKLGWRRTKYQWGISFNNTSATYEKVPGNEWPTTVYAVDPELPFSLEFVSPRTIRLRMATSSTARAEREKSLMLVREPQRDGSWETRKIEGGWAFKSAVGEVTLRDKPWRIEIRDAAGKLLTQTLTEKSELPFSFVRRASDYSRSVAAVFSLAPGEKIFGGGESYTELNKRGQKLVLWTHDVLGAESPEMYKPVPFFLSSRGYGMFMHTSSPVTCDFGATESGRNALTTGDDALDLFIFLGDPKEVIGAYTELTGRAAMPPLWSFGLWMSRITYKAEAEVREVAAKLREHRIPSDVIHLDTGWFETDWECDYRFSTTRFTDPQTMITDLKRDGFRVSLWQLPYFVPKNRLFPEIVTRGLAVKDAKGNLPTEDAVLDFSNTEAIAWYQENIAGLLKMGVGAIKVDFGEAAPGNGLYTSGSTGFYEHNLYPLRYQKVVAEVTRATTGEDILWARAAWAGSQRYPIHWSGDTPNTDSAMAGTLRGGLSLGVCGFSFWSHDIGGFFGKPSVDLYRRWMPFGMLVSHSRTHGAPPREPWEYGKAFEDDFRKAAELKYRLMPYVYAQAKDSSERGLPMMRALFIEYPDDPGAWLVDDAYLFGSSILVAPLLEAGVTARNVYLPGGRWIDYQTGRVYERGWQRIEAGEIPVIMLVRDGTVLPHIGLAQSTAQMDWTKIELRVFAADEKTRAASGLVCLPTDNELKTVALERSAAVGGAGALTEFALRADPLGARVKWTVRAAEVKK</sequence>
<dbReference type="Pfam" id="PF13802">
    <property type="entry name" value="Gal_mutarotas_2"/>
    <property type="match status" value="1"/>
</dbReference>
<accession>A0A290QN75</accession>
<feature type="domain" description="Glycosyl hydrolase family 31 C-terminal" evidence="6">
    <location>
        <begin position="637"/>
        <end position="722"/>
    </location>
</feature>
<protein>
    <submittedName>
        <fullName evidence="7">Alpha-xylosidase</fullName>
    </submittedName>
</protein>
<dbReference type="GO" id="GO:0005975">
    <property type="term" value="P:carbohydrate metabolic process"/>
    <property type="evidence" value="ECO:0007669"/>
    <property type="project" value="InterPro"/>
</dbReference>
<organism evidence="7 8">
    <name type="scientific">Nibricoccus aquaticus</name>
    <dbReference type="NCBI Taxonomy" id="2576891"/>
    <lineage>
        <taxon>Bacteria</taxon>
        <taxon>Pseudomonadati</taxon>
        <taxon>Verrucomicrobiota</taxon>
        <taxon>Opitutia</taxon>
        <taxon>Opitutales</taxon>
        <taxon>Opitutaceae</taxon>
        <taxon>Nibricoccus</taxon>
    </lineage>
</organism>
<reference evidence="7 8" key="1">
    <citation type="submission" date="2017-09" db="EMBL/GenBank/DDBJ databases">
        <title>Complete genome sequence of Verrucomicrobial strain HZ-65, isolated from freshwater.</title>
        <authorList>
            <person name="Choi A."/>
        </authorList>
    </citation>
    <scope>NUCLEOTIDE SEQUENCE [LARGE SCALE GENOMIC DNA]</scope>
    <source>
        <strain evidence="7 8">HZ-65</strain>
    </source>
</reference>
<dbReference type="SUPFAM" id="SSF74650">
    <property type="entry name" value="Galactose mutarotase-like"/>
    <property type="match status" value="1"/>
</dbReference>
<dbReference type="InterPro" id="IPR048395">
    <property type="entry name" value="Glyco_hydro_31_C"/>
</dbReference>
<keyword evidence="8" id="KW-1185">Reference proteome</keyword>
<dbReference type="SUPFAM" id="SSF51445">
    <property type="entry name" value="(Trans)glycosidases"/>
    <property type="match status" value="1"/>
</dbReference>
<dbReference type="Gene3D" id="2.60.40.1760">
    <property type="entry name" value="glycosyl hydrolase (family 31)"/>
    <property type="match status" value="1"/>
</dbReference>
<feature type="domain" description="Glycoside hydrolase family 31 N-terminal" evidence="5">
    <location>
        <begin position="111"/>
        <end position="284"/>
    </location>
</feature>
<dbReference type="Pfam" id="PF01055">
    <property type="entry name" value="Glyco_hydro_31_2nd"/>
    <property type="match status" value="1"/>
</dbReference>
<dbReference type="AlphaFoldDB" id="A0A290QN75"/>
<dbReference type="SUPFAM" id="SSF51011">
    <property type="entry name" value="Glycosyl hydrolase domain"/>
    <property type="match status" value="1"/>
</dbReference>
<keyword evidence="2" id="KW-0326">Glycosidase</keyword>
<dbReference type="Gene3D" id="3.20.20.80">
    <property type="entry name" value="Glycosidases"/>
    <property type="match status" value="1"/>
</dbReference>
<dbReference type="GO" id="GO:0004553">
    <property type="term" value="F:hydrolase activity, hydrolyzing O-glycosyl compounds"/>
    <property type="evidence" value="ECO:0007669"/>
    <property type="project" value="InterPro"/>
</dbReference>
<dbReference type="Gene3D" id="2.60.40.1180">
    <property type="entry name" value="Golgi alpha-mannosidase II"/>
    <property type="match status" value="1"/>
</dbReference>
<comment type="similarity">
    <text evidence="1 2">Belongs to the glycosyl hydrolase 31 family.</text>
</comment>
<dbReference type="Pfam" id="PF21365">
    <property type="entry name" value="Glyco_hydro_31_3rd"/>
    <property type="match status" value="1"/>
</dbReference>
<dbReference type="PANTHER" id="PTHR22762">
    <property type="entry name" value="ALPHA-GLUCOSIDASE"/>
    <property type="match status" value="1"/>
</dbReference>
<proteinExistence type="inferred from homology"/>